<dbReference type="GO" id="GO:0033014">
    <property type="term" value="P:tetrapyrrole biosynthetic process"/>
    <property type="evidence" value="ECO:0007669"/>
    <property type="project" value="InterPro"/>
</dbReference>
<protein>
    <recommendedName>
        <fullName evidence="1">Glutamyl-tRNA reductase N-terminal domain-containing protein</fullName>
    </recommendedName>
</protein>
<dbReference type="Proteomes" id="UP000008207">
    <property type="component" value="Chromosome"/>
</dbReference>
<gene>
    <name evidence="2" type="ordered locus">Mnod_4000</name>
</gene>
<dbReference type="KEGG" id="mno:Mnod_4000"/>
<dbReference type="HOGENOM" id="CLU_852244_0_0_5"/>
<organism evidence="2 3">
    <name type="scientific">Methylobacterium nodulans (strain LMG 21967 / CNCM I-2342 / ORS 2060)</name>
    <dbReference type="NCBI Taxonomy" id="460265"/>
    <lineage>
        <taxon>Bacteria</taxon>
        <taxon>Pseudomonadati</taxon>
        <taxon>Pseudomonadota</taxon>
        <taxon>Alphaproteobacteria</taxon>
        <taxon>Hyphomicrobiales</taxon>
        <taxon>Methylobacteriaceae</taxon>
        <taxon>Methylobacterium</taxon>
    </lineage>
</organism>
<dbReference type="EMBL" id="CP001349">
    <property type="protein sequence ID" value="ACL58886.1"/>
    <property type="molecule type" value="Genomic_DNA"/>
</dbReference>
<dbReference type="GO" id="GO:0050661">
    <property type="term" value="F:NADP binding"/>
    <property type="evidence" value="ECO:0007669"/>
    <property type="project" value="InterPro"/>
</dbReference>
<proteinExistence type="predicted"/>
<dbReference type="InterPro" id="IPR036343">
    <property type="entry name" value="GluRdtase_N_sf"/>
</dbReference>
<accession>B8ITH0</accession>
<dbReference type="InterPro" id="IPR015895">
    <property type="entry name" value="4pyrrol_synth_GluRdtase_N"/>
</dbReference>
<reference evidence="2 3" key="1">
    <citation type="submission" date="2009-01" db="EMBL/GenBank/DDBJ databases">
        <title>Complete sequence of chromosome of Methylobacterium nodulans ORS 2060.</title>
        <authorList>
            <consortium name="US DOE Joint Genome Institute"/>
            <person name="Lucas S."/>
            <person name="Copeland A."/>
            <person name="Lapidus A."/>
            <person name="Glavina del Rio T."/>
            <person name="Dalin E."/>
            <person name="Tice H."/>
            <person name="Bruce D."/>
            <person name="Goodwin L."/>
            <person name="Pitluck S."/>
            <person name="Sims D."/>
            <person name="Brettin T."/>
            <person name="Detter J.C."/>
            <person name="Han C."/>
            <person name="Larimer F."/>
            <person name="Land M."/>
            <person name="Hauser L."/>
            <person name="Kyrpides N."/>
            <person name="Ivanova N."/>
            <person name="Marx C.J."/>
            <person name="Richardson P."/>
        </authorList>
    </citation>
    <scope>NUCLEOTIDE SEQUENCE [LARGE SCALE GENOMIC DNA]</scope>
    <source>
        <strain evidence="3">LMG 21967 / CNCM I-2342 / ORS 2060</strain>
    </source>
</reference>
<dbReference type="SUPFAM" id="SSF69742">
    <property type="entry name" value="Glutamyl tRNA-reductase catalytic, N-terminal domain"/>
    <property type="match status" value="1"/>
</dbReference>
<dbReference type="GO" id="GO:0008883">
    <property type="term" value="F:glutamyl-tRNA reductase activity"/>
    <property type="evidence" value="ECO:0007669"/>
    <property type="project" value="InterPro"/>
</dbReference>
<evidence type="ECO:0000313" key="2">
    <source>
        <dbReference type="EMBL" id="ACL58886.1"/>
    </source>
</evidence>
<dbReference type="AlphaFoldDB" id="B8ITH0"/>
<feature type="domain" description="Glutamyl-tRNA reductase N-terminal" evidence="1">
    <location>
        <begin position="7"/>
        <end position="81"/>
    </location>
</feature>
<dbReference type="eggNOG" id="COG0373">
    <property type="taxonomic scope" value="Bacteria"/>
</dbReference>
<dbReference type="Gene3D" id="3.30.460.30">
    <property type="entry name" value="Glutamyl-tRNA reductase, N-terminal domain"/>
    <property type="match status" value="1"/>
</dbReference>
<evidence type="ECO:0000259" key="1">
    <source>
        <dbReference type="Pfam" id="PF05201"/>
    </source>
</evidence>
<sequence>MAQALAAKGVLTLQTCSRTEFYGEETALRNIPSEAFAGLPFRSIEGAAAIGQRFAEIASGGRSQILGERNIIQQLEDAYKRGDPNLPIFQIARQGIDFGLTARERHQFNAPPIYDQFVRDIMADRYRNGELPDHLYLLGSSNLSYDLIESGVEEHFRSTTIVTRDPKSARKRLRRETDKKVEVIHQKEFGHAREPQSLVVIATSNLTDQDKADLQNALLRLEPRTVVDLTANPVMAAALAGKLNYVNMYGEEFRRLIDQNNEQLAPKVPLVRSDIEAALRTAQLDLSAKAP</sequence>
<dbReference type="STRING" id="460265.Mnod_4000"/>
<dbReference type="Pfam" id="PF05201">
    <property type="entry name" value="GlutR_N"/>
    <property type="match status" value="1"/>
</dbReference>
<name>B8ITH0_METNO</name>
<keyword evidence="3" id="KW-1185">Reference proteome</keyword>
<evidence type="ECO:0000313" key="3">
    <source>
        <dbReference type="Proteomes" id="UP000008207"/>
    </source>
</evidence>